<feature type="transmembrane region" description="Helical" evidence="11">
    <location>
        <begin position="209"/>
        <end position="225"/>
    </location>
</feature>
<dbReference type="AlphaFoldDB" id="A0A852YCS5"/>
<dbReference type="GO" id="GO:0005886">
    <property type="term" value="C:plasma membrane"/>
    <property type="evidence" value="ECO:0007669"/>
    <property type="project" value="UniProtKB-SubCell"/>
</dbReference>
<organism evidence="12 13">
    <name type="scientific">Schumannella luteola</name>
    <dbReference type="NCBI Taxonomy" id="472059"/>
    <lineage>
        <taxon>Bacteria</taxon>
        <taxon>Bacillati</taxon>
        <taxon>Actinomycetota</taxon>
        <taxon>Actinomycetes</taxon>
        <taxon>Micrococcales</taxon>
        <taxon>Microbacteriaceae</taxon>
        <taxon>Schumannella</taxon>
    </lineage>
</organism>
<keyword evidence="6 11" id="KW-1133">Transmembrane helix</keyword>
<comment type="subcellular location">
    <subcellularLocation>
        <location evidence="1">Cell inner membrane</location>
        <topology evidence="1">Multi-pass membrane protein</topology>
    </subcellularLocation>
    <subcellularLocation>
        <location evidence="11">Cell membrane</location>
        <topology evidence="11">Multi-pass membrane protein</topology>
    </subcellularLocation>
</comment>
<evidence type="ECO:0000256" key="6">
    <source>
        <dbReference type="ARBA" id="ARBA00022989"/>
    </source>
</evidence>
<dbReference type="HAMAP" id="MF_01844">
    <property type="entry name" value="NhaA"/>
    <property type="match status" value="1"/>
</dbReference>
<accession>A0A852YCS5</accession>
<feature type="transmembrane region" description="Helical" evidence="11">
    <location>
        <begin position="328"/>
        <end position="350"/>
    </location>
</feature>
<feature type="transmembrane region" description="Helical" evidence="11">
    <location>
        <begin position="152"/>
        <end position="171"/>
    </location>
</feature>
<protein>
    <recommendedName>
        <fullName evidence="11">Na(+)/H(+) antiporter NhaA</fullName>
    </recommendedName>
    <alternativeName>
        <fullName evidence="11">Sodium/proton antiporter NhaA</fullName>
    </alternativeName>
</protein>
<feature type="transmembrane region" description="Helical" evidence="11">
    <location>
        <begin position="287"/>
        <end position="316"/>
    </location>
</feature>
<evidence type="ECO:0000256" key="4">
    <source>
        <dbReference type="ARBA" id="ARBA00022475"/>
    </source>
</evidence>
<dbReference type="Proteomes" id="UP000553888">
    <property type="component" value="Unassembled WGS sequence"/>
</dbReference>
<keyword evidence="13" id="KW-1185">Reference proteome</keyword>
<keyword evidence="7 11" id="KW-0915">Sodium</keyword>
<dbReference type="GO" id="GO:0006885">
    <property type="term" value="P:regulation of pH"/>
    <property type="evidence" value="ECO:0007669"/>
    <property type="project" value="InterPro"/>
</dbReference>
<feature type="transmembrane region" description="Helical" evidence="11">
    <location>
        <begin position="41"/>
        <end position="70"/>
    </location>
</feature>
<dbReference type="EMBL" id="JACBZY010000001">
    <property type="protein sequence ID" value="NYG99074.1"/>
    <property type="molecule type" value="Genomic_DNA"/>
</dbReference>
<comment type="catalytic activity">
    <reaction evidence="11">
        <text>Na(+)(in) + 2 H(+)(out) = Na(+)(out) + 2 H(+)(in)</text>
        <dbReference type="Rhea" id="RHEA:29251"/>
        <dbReference type="ChEBI" id="CHEBI:15378"/>
        <dbReference type="ChEBI" id="CHEBI:29101"/>
    </reaction>
</comment>
<comment type="caution">
    <text evidence="12">The sequence shown here is derived from an EMBL/GenBank/DDBJ whole genome shotgun (WGS) entry which is preliminary data.</text>
</comment>
<comment type="similarity">
    <text evidence="11">Belongs to the NhaA Na(+)/H(+) (TC 2.A.33) antiporter family.</text>
</comment>
<feature type="transmembrane region" description="Helical" evidence="11">
    <location>
        <begin position="362"/>
        <end position="381"/>
    </location>
</feature>
<feature type="transmembrane region" description="Helical" evidence="11">
    <location>
        <begin position="262"/>
        <end position="281"/>
    </location>
</feature>
<feature type="transmembrane region" description="Helical" evidence="11">
    <location>
        <begin position="177"/>
        <end position="197"/>
    </location>
</feature>
<dbReference type="InterPro" id="IPR023171">
    <property type="entry name" value="Na/H_antiporter_dom_sf"/>
</dbReference>
<evidence type="ECO:0000256" key="2">
    <source>
        <dbReference type="ARBA" id="ARBA00022448"/>
    </source>
</evidence>
<keyword evidence="5 11" id="KW-0812">Transmembrane</keyword>
<dbReference type="PANTHER" id="PTHR30341:SF0">
    <property type="entry name" value="NA(+)_H(+) ANTIPORTER NHAA"/>
    <property type="match status" value="1"/>
</dbReference>
<dbReference type="PANTHER" id="PTHR30341">
    <property type="entry name" value="SODIUM ION/PROTON ANTIPORTER NHAA-RELATED"/>
    <property type="match status" value="1"/>
</dbReference>
<sequence>MSLLRSERVGAVLLLVAALLGLVVANSPLGSGARELQEAHLGIPLLGIDLSVGHWISDGLLAVFFLLAAIELKHELTTGELNSPTRALRPAVAAVGGVVVPIVIFLVVVGASGGGVELLRGWPVPTATDIAFALGVLAVFGRGMPSRVRSFLLALAILDDIIAIVIIALVFAHTPDLLMLAGALIAVVAFGLLSVLLRRDSITARPLRVLIGVVMGVLGLAAWVLVLRSGIHATIAGVALGLAMSAPPAGRLRHRLEPISNATVLPLFAFSAALVVIPAVAPSELSPVFWGIALALPLGKIIGISLGAILSAGFVPKASRARPDLGDALAVGALGGIGFTVSLLMNQLAFAADRTVADEGTLAVLVGSGVSIVLAAVLLRWRVRRRRTLQPAPGAAAGAAATPASS</sequence>
<dbReference type="Pfam" id="PF06965">
    <property type="entry name" value="Na_H_antiport_1"/>
    <property type="match status" value="1"/>
</dbReference>
<keyword evidence="4 11" id="KW-1003">Cell membrane</keyword>
<evidence type="ECO:0000256" key="8">
    <source>
        <dbReference type="ARBA" id="ARBA00023065"/>
    </source>
</evidence>
<keyword evidence="2 11" id="KW-0813">Transport</keyword>
<evidence type="ECO:0000313" key="13">
    <source>
        <dbReference type="Proteomes" id="UP000553888"/>
    </source>
</evidence>
<evidence type="ECO:0000256" key="5">
    <source>
        <dbReference type="ARBA" id="ARBA00022692"/>
    </source>
</evidence>
<feature type="transmembrane region" description="Helical" evidence="11">
    <location>
        <begin position="122"/>
        <end position="140"/>
    </location>
</feature>
<keyword evidence="8 11" id="KW-0406">Ion transport</keyword>
<comment type="function">
    <text evidence="11">Na(+)/H(+) antiporter that extrudes sodium in exchange for external protons.</text>
</comment>
<dbReference type="RefSeq" id="WP_179567048.1">
    <property type="nucleotide sequence ID" value="NZ_JACBZY010000001.1"/>
</dbReference>
<keyword evidence="9 11" id="KW-0472">Membrane</keyword>
<gene>
    <name evidence="11" type="primary">nhaA</name>
    <name evidence="12" type="ORF">BJ979_001700</name>
</gene>
<evidence type="ECO:0000256" key="9">
    <source>
        <dbReference type="ARBA" id="ARBA00023136"/>
    </source>
</evidence>
<keyword evidence="10 11" id="KW-0739">Sodium transport</keyword>
<evidence type="ECO:0000256" key="1">
    <source>
        <dbReference type="ARBA" id="ARBA00004429"/>
    </source>
</evidence>
<dbReference type="GO" id="GO:0015385">
    <property type="term" value="F:sodium:proton antiporter activity"/>
    <property type="evidence" value="ECO:0007669"/>
    <property type="project" value="TreeGrafter"/>
</dbReference>
<evidence type="ECO:0000256" key="3">
    <source>
        <dbReference type="ARBA" id="ARBA00022449"/>
    </source>
</evidence>
<evidence type="ECO:0000256" key="11">
    <source>
        <dbReference type="HAMAP-Rule" id="MF_01844"/>
    </source>
</evidence>
<evidence type="ECO:0000256" key="7">
    <source>
        <dbReference type="ARBA" id="ARBA00023053"/>
    </source>
</evidence>
<name>A0A852YCS5_9MICO</name>
<feature type="transmembrane region" description="Helical" evidence="11">
    <location>
        <begin position="231"/>
        <end position="250"/>
    </location>
</feature>
<evidence type="ECO:0000313" key="12">
    <source>
        <dbReference type="EMBL" id="NYG99074.1"/>
    </source>
</evidence>
<keyword evidence="3 11" id="KW-0050">Antiport</keyword>
<proteinExistence type="inferred from homology"/>
<feature type="transmembrane region" description="Helical" evidence="11">
    <location>
        <begin position="91"/>
        <end position="116"/>
    </location>
</feature>
<reference evidence="12 13" key="1">
    <citation type="submission" date="2020-07" db="EMBL/GenBank/DDBJ databases">
        <title>Sequencing the genomes of 1000 actinobacteria strains.</title>
        <authorList>
            <person name="Klenk H.-P."/>
        </authorList>
    </citation>
    <scope>NUCLEOTIDE SEQUENCE [LARGE SCALE GENOMIC DNA]</scope>
    <source>
        <strain evidence="12 13">DSM 23141</strain>
    </source>
</reference>
<dbReference type="Gene3D" id="1.20.1530.10">
    <property type="entry name" value="Na+/H+ antiporter like domain"/>
    <property type="match status" value="1"/>
</dbReference>
<evidence type="ECO:0000256" key="10">
    <source>
        <dbReference type="ARBA" id="ARBA00023201"/>
    </source>
</evidence>
<dbReference type="InterPro" id="IPR004670">
    <property type="entry name" value="NhaA"/>
</dbReference>